<dbReference type="PANTHER" id="PTHR15204">
    <property type="entry name" value="LARGE PROLINE-RICH PROTEIN BAG6"/>
    <property type="match status" value="1"/>
</dbReference>
<dbReference type="Gene3D" id="3.10.20.90">
    <property type="entry name" value="Phosphatidylinositol 3-kinase Catalytic Subunit, Chain A, domain 1"/>
    <property type="match status" value="1"/>
</dbReference>
<dbReference type="Pfam" id="PF00240">
    <property type="entry name" value="ubiquitin"/>
    <property type="match status" value="1"/>
</dbReference>
<dbReference type="GO" id="GO:0051787">
    <property type="term" value="F:misfolded protein binding"/>
    <property type="evidence" value="ECO:0007669"/>
    <property type="project" value="TreeGrafter"/>
</dbReference>
<keyword evidence="15" id="KW-1185">Reference proteome</keyword>
<gene>
    <name evidence="14" type="ORF">Fcan01_23548</name>
</gene>
<keyword evidence="8" id="KW-0156">Chromatin regulator</keyword>
<keyword evidence="7" id="KW-0053">Apoptosis</keyword>
<dbReference type="PANTHER" id="PTHR15204:SF0">
    <property type="entry name" value="LARGE PROLINE-RICH PROTEIN BAG6"/>
    <property type="match status" value="1"/>
</dbReference>
<proteinExistence type="predicted"/>
<evidence type="ECO:0000256" key="1">
    <source>
        <dbReference type="ARBA" id="ARBA00004123"/>
    </source>
</evidence>
<protein>
    <recommendedName>
        <fullName evidence="11">BCL2-associated athanogene 6</fullName>
    </recommendedName>
</protein>
<dbReference type="PROSITE" id="PS50053">
    <property type="entry name" value="UBIQUITIN_2"/>
    <property type="match status" value="1"/>
</dbReference>
<feature type="compositionally biased region" description="Polar residues" evidence="12">
    <location>
        <begin position="257"/>
        <end position="277"/>
    </location>
</feature>
<evidence type="ECO:0000256" key="4">
    <source>
        <dbReference type="ARBA" id="ARBA00022448"/>
    </source>
</evidence>
<dbReference type="AlphaFoldDB" id="A0A226D954"/>
<evidence type="ECO:0000313" key="14">
    <source>
        <dbReference type="EMBL" id="OXA41670.1"/>
    </source>
</evidence>
<dbReference type="GO" id="GO:0005634">
    <property type="term" value="C:nucleus"/>
    <property type="evidence" value="ECO:0007669"/>
    <property type="project" value="UniProtKB-SubCell"/>
</dbReference>
<accession>A0A226D954</accession>
<organism evidence="14 15">
    <name type="scientific">Folsomia candida</name>
    <name type="common">Springtail</name>
    <dbReference type="NCBI Taxonomy" id="158441"/>
    <lineage>
        <taxon>Eukaryota</taxon>
        <taxon>Metazoa</taxon>
        <taxon>Ecdysozoa</taxon>
        <taxon>Arthropoda</taxon>
        <taxon>Hexapoda</taxon>
        <taxon>Collembola</taxon>
        <taxon>Entomobryomorpha</taxon>
        <taxon>Isotomoidea</taxon>
        <taxon>Isotomidae</taxon>
        <taxon>Proisotominae</taxon>
        <taxon>Folsomia</taxon>
    </lineage>
</organism>
<feature type="region of interest" description="Disordered" evidence="12">
    <location>
        <begin position="928"/>
        <end position="949"/>
    </location>
</feature>
<feature type="domain" description="Ubiquitin-like" evidence="13">
    <location>
        <begin position="22"/>
        <end position="86"/>
    </location>
</feature>
<feature type="region of interest" description="Disordered" evidence="12">
    <location>
        <begin position="798"/>
        <end position="908"/>
    </location>
</feature>
<evidence type="ECO:0000259" key="13">
    <source>
        <dbReference type="PROSITE" id="PS50053"/>
    </source>
</evidence>
<reference evidence="14 15" key="1">
    <citation type="submission" date="2015-12" db="EMBL/GenBank/DDBJ databases">
        <title>The genome of Folsomia candida.</title>
        <authorList>
            <person name="Faddeeva A."/>
            <person name="Derks M.F."/>
            <person name="Anvar Y."/>
            <person name="Smit S."/>
            <person name="Van Straalen N."/>
            <person name="Roelofs D."/>
        </authorList>
    </citation>
    <scope>NUCLEOTIDE SEQUENCE [LARGE SCALE GENOMIC DNA]</scope>
    <source>
        <strain evidence="14 15">VU population</strain>
        <tissue evidence="14">Whole body</tissue>
    </source>
</reference>
<evidence type="ECO:0000256" key="10">
    <source>
        <dbReference type="ARBA" id="ARBA00023242"/>
    </source>
</evidence>
<dbReference type="InterPro" id="IPR000626">
    <property type="entry name" value="Ubiquitin-like_dom"/>
</dbReference>
<dbReference type="Pfam" id="PF12057">
    <property type="entry name" value="BAG6"/>
    <property type="match status" value="1"/>
</dbReference>
<dbReference type="OrthoDB" id="8197576at2759"/>
<name>A0A226D954_FOLCA</name>
<sequence>MEGGAEIGGGGGSVVAPDDAVMTVTVKTLDSQNHHFTVAVNMLVKDFKIEITGKIGIPADMQRLIFRGRVLQDDKKMGECNVADSTIHVVQRSATSTRSNDEPPPVSAASRMPDGIQGGLIIAAQTGPLTNFGPRCSAAARLQASNHMLAQASTFLRRMEEEESINLGAAGADNENQVGGLPHDMEVEADDEFEEDVSGDSGHFNSMMSQVANATAASAFAAGIRPPILNVGGGAGGPPAFLRNGQFGNVMGPIGQGQPTPAGSGTPNSGGSRTPTPQRRPESPRLQEMANVIEGIVNFNERLTPYLRYLETTLRSNSQYDNVEEQRSVQYLFDTVSTIMHFMSHSYHALSDMICDFSTPATTRRLRAATSVLLETSTVLRASIPIGVANAAVNMTPNVTVAGTNPDGTTQQPQNVTQQLPSQPPTTTGSSTAQAPNPQIGTQNLAHAVTQQISQMLGGARGPNGQFNFGNLGHGNFGAQIHVDIEPGDDGGHGAINIQDFAHMLGPMAGGMMMQQQQPNQNQPQPTVTTSTTPGTTSISSSSRNNNNSSNNGNRPGGGGGGASNNNGPNNFRLQQGGGPFDVLVPCNSHHGWRMHPSPRPSGFKQYVGDNCSRDVTPPRSSSSSSQEFLATTLNVLLQSNLVSFLRPAFQDVIVSYLMRGRDAKNKEHLKSCAKRLGRKITPFLDNFTNNVSNRDMTVDYGETYTSILTNFLAEVFHLTVTLPSSEPYQYQSALVTASDNLIRQIISIFKYCFKETPRHVDGFAEYIVEIAFSGCSLLLQDEIRTTLIQYFGLHHSASPDSSTRPNCITDKKPIPTPAVVASSSDATNAEPLASTSTNRPSGSIPKMSPEVVPPKQAKPSSPVPKSTDHVMEDDLDDFLDLNSIPRNPVLPNTPRGQQAGNLSPFDNALRNIPTEWVDTVRHDLTRQLGMPDQPPFSPAYSGIFSRKS</sequence>
<keyword evidence="10" id="KW-0539">Nucleus</keyword>
<dbReference type="SUPFAM" id="SSF54236">
    <property type="entry name" value="Ubiquitin-like"/>
    <property type="match status" value="1"/>
</dbReference>
<dbReference type="InterPro" id="IPR021925">
    <property type="entry name" value="BAG6"/>
</dbReference>
<feature type="region of interest" description="Disordered" evidence="12">
    <location>
        <begin position="246"/>
        <end position="284"/>
    </location>
</feature>
<dbReference type="Proteomes" id="UP000198287">
    <property type="component" value="Unassembled WGS sequence"/>
</dbReference>
<dbReference type="EMBL" id="LNIX01000028">
    <property type="protein sequence ID" value="OXA41670.1"/>
    <property type="molecule type" value="Genomic_DNA"/>
</dbReference>
<dbReference type="GO" id="GO:0006325">
    <property type="term" value="P:chromatin organization"/>
    <property type="evidence" value="ECO:0007669"/>
    <property type="project" value="UniProtKB-KW"/>
</dbReference>
<evidence type="ECO:0000256" key="12">
    <source>
        <dbReference type="SAM" id="MobiDB-lite"/>
    </source>
</evidence>
<evidence type="ECO:0000256" key="9">
    <source>
        <dbReference type="ARBA" id="ARBA00023186"/>
    </source>
</evidence>
<dbReference type="GO" id="GO:0031593">
    <property type="term" value="F:polyubiquitin modification-dependent protein binding"/>
    <property type="evidence" value="ECO:0007669"/>
    <property type="project" value="TreeGrafter"/>
</dbReference>
<comment type="caution">
    <text evidence="14">The sequence shown here is derived from an EMBL/GenBank/DDBJ whole genome shotgun (WGS) entry which is preliminary data.</text>
</comment>
<evidence type="ECO:0000256" key="7">
    <source>
        <dbReference type="ARBA" id="ARBA00022703"/>
    </source>
</evidence>
<dbReference type="SMART" id="SM00213">
    <property type="entry name" value="UBQ"/>
    <property type="match status" value="1"/>
</dbReference>
<dbReference type="GO" id="GO:0071818">
    <property type="term" value="C:BAT3 complex"/>
    <property type="evidence" value="ECO:0007669"/>
    <property type="project" value="TreeGrafter"/>
</dbReference>
<keyword evidence="4" id="KW-0813">Transport</keyword>
<comment type="subcellular location">
    <subcellularLocation>
        <location evidence="2">Cytoplasm</location>
        <location evidence="2">Cytosol</location>
    </subcellularLocation>
    <subcellularLocation>
        <location evidence="1">Nucleus</location>
    </subcellularLocation>
    <subcellularLocation>
        <location evidence="3">Secreted</location>
        <location evidence="3">Extracellular exosome</location>
    </subcellularLocation>
</comment>
<evidence type="ECO:0000256" key="11">
    <source>
        <dbReference type="ARBA" id="ARBA00030033"/>
    </source>
</evidence>
<evidence type="ECO:0000313" key="15">
    <source>
        <dbReference type="Proteomes" id="UP000198287"/>
    </source>
</evidence>
<evidence type="ECO:0000256" key="5">
    <source>
        <dbReference type="ARBA" id="ARBA00022490"/>
    </source>
</evidence>
<feature type="compositionally biased region" description="Polar residues" evidence="12">
    <location>
        <begin position="400"/>
        <end position="416"/>
    </location>
</feature>
<evidence type="ECO:0000256" key="6">
    <source>
        <dbReference type="ARBA" id="ARBA00022525"/>
    </source>
</evidence>
<keyword evidence="5" id="KW-0963">Cytoplasm</keyword>
<dbReference type="STRING" id="158441.A0A226D954"/>
<dbReference type="GO" id="GO:0036503">
    <property type="term" value="P:ERAD pathway"/>
    <property type="evidence" value="ECO:0007669"/>
    <property type="project" value="TreeGrafter"/>
</dbReference>
<dbReference type="GO" id="GO:0006915">
    <property type="term" value="P:apoptotic process"/>
    <property type="evidence" value="ECO:0007669"/>
    <property type="project" value="UniProtKB-KW"/>
</dbReference>
<evidence type="ECO:0000256" key="8">
    <source>
        <dbReference type="ARBA" id="ARBA00022853"/>
    </source>
</evidence>
<dbReference type="GO" id="GO:0005576">
    <property type="term" value="C:extracellular region"/>
    <property type="evidence" value="ECO:0007669"/>
    <property type="project" value="UniProtKB-SubCell"/>
</dbReference>
<keyword evidence="6" id="KW-0964">Secreted</keyword>
<feature type="compositionally biased region" description="Polar residues" evidence="12">
    <location>
        <begin position="822"/>
        <end position="842"/>
    </location>
</feature>
<feature type="compositionally biased region" description="Low complexity" evidence="12">
    <location>
        <begin position="514"/>
        <end position="554"/>
    </location>
</feature>
<feature type="region of interest" description="Disordered" evidence="12">
    <location>
        <begin position="514"/>
        <end position="583"/>
    </location>
</feature>
<keyword evidence="9" id="KW-0143">Chaperone</keyword>
<evidence type="ECO:0000256" key="3">
    <source>
        <dbReference type="ARBA" id="ARBA00004550"/>
    </source>
</evidence>
<evidence type="ECO:0000256" key="2">
    <source>
        <dbReference type="ARBA" id="ARBA00004514"/>
    </source>
</evidence>
<dbReference type="InterPro" id="IPR029071">
    <property type="entry name" value="Ubiquitin-like_domsf"/>
</dbReference>
<feature type="compositionally biased region" description="Low complexity" evidence="12">
    <location>
        <begin position="417"/>
        <end position="436"/>
    </location>
</feature>
<feature type="region of interest" description="Disordered" evidence="12">
    <location>
        <begin position="400"/>
        <end position="439"/>
    </location>
</feature>